<feature type="compositionally biased region" description="Polar residues" evidence="1">
    <location>
        <begin position="84"/>
        <end position="97"/>
    </location>
</feature>
<dbReference type="Proteomes" id="UP001159405">
    <property type="component" value="Unassembled WGS sequence"/>
</dbReference>
<reference evidence="2 3" key="1">
    <citation type="submission" date="2022-05" db="EMBL/GenBank/DDBJ databases">
        <authorList>
            <consortium name="Genoscope - CEA"/>
            <person name="William W."/>
        </authorList>
    </citation>
    <scope>NUCLEOTIDE SEQUENCE [LARGE SCALE GENOMIC DNA]</scope>
</reference>
<keyword evidence="3" id="KW-1185">Reference proteome</keyword>
<feature type="compositionally biased region" description="Basic and acidic residues" evidence="1">
    <location>
        <begin position="41"/>
        <end position="67"/>
    </location>
</feature>
<sequence>MLYFSSLVTNPSSDEDLNQIWEEDIIETGYSADGETSSSGSERENSDSDVEFVKMSDCKESRDDEKQQQPIVLVGKNPLESPDKSSYCSQWLSDCDK</sequence>
<proteinExistence type="predicted"/>
<comment type="caution">
    <text evidence="2">The sequence shown here is derived from an EMBL/GenBank/DDBJ whole genome shotgun (WGS) entry which is preliminary data.</text>
</comment>
<protein>
    <submittedName>
        <fullName evidence="2">Uncharacterized protein</fullName>
    </submittedName>
</protein>
<gene>
    <name evidence="2" type="ORF">PLOB_00037157</name>
</gene>
<evidence type="ECO:0000313" key="2">
    <source>
        <dbReference type="EMBL" id="CAH3133626.1"/>
    </source>
</evidence>
<accession>A0ABN8P4P7</accession>
<dbReference type="EMBL" id="CALNXK010000053">
    <property type="protein sequence ID" value="CAH3133626.1"/>
    <property type="molecule type" value="Genomic_DNA"/>
</dbReference>
<feature type="non-terminal residue" evidence="2">
    <location>
        <position position="97"/>
    </location>
</feature>
<evidence type="ECO:0000256" key="1">
    <source>
        <dbReference type="SAM" id="MobiDB-lite"/>
    </source>
</evidence>
<feature type="region of interest" description="Disordered" evidence="1">
    <location>
        <begin position="28"/>
        <end position="97"/>
    </location>
</feature>
<name>A0ABN8P4P7_9CNID</name>
<evidence type="ECO:0000313" key="3">
    <source>
        <dbReference type="Proteomes" id="UP001159405"/>
    </source>
</evidence>
<organism evidence="2 3">
    <name type="scientific">Porites lobata</name>
    <dbReference type="NCBI Taxonomy" id="104759"/>
    <lineage>
        <taxon>Eukaryota</taxon>
        <taxon>Metazoa</taxon>
        <taxon>Cnidaria</taxon>
        <taxon>Anthozoa</taxon>
        <taxon>Hexacorallia</taxon>
        <taxon>Scleractinia</taxon>
        <taxon>Fungiina</taxon>
        <taxon>Poritidae</taxon>
        <taxon>Porites</taxon>
    </lineage>
</organism>